<evidence type="ECO:0000256" key="1">
    <source>
        <dbReference type="ARBA" id="ARBA00001946"/>
    </source>
</evidence>
<dbReference type="PANTHER" id="PTHR30562">
    <property type="entry name" value="UVRC/OXIDOREDUCTASE"/>
    <property type="match status" value="1"/>
</dbReference>
<dbReference type="InterPro" id="IPR050066">
    <property type="entry name" value="UvrABC_protein_C"/>
</dbReference>
<dbReference type="InterPro" id="IPR000305">
    <property type="entry name" value="GIY-YIG_endonuc"/>
</dbReference>
<dbReference type="Gene3D" id="3.40.1440.10">
    <property type="entry name" value="GIY-YIG endonuclease"/>
    <property type="match status" value="1"/>
</dbReference>
<dbReference type="Pfam" id="PF01541">
    <property type="entry name" value="GIY-YIG"/>
    <property type="match status" value="1"/>
</dbReference>
<dbReference type="GO" id="GO:0006974">
    <property type="term" value="P:DNA damage response"/>
    <property type="evidence" value="ECO:0007669"/>
    <property type="project" value="TreeGrafter"/>
</dbReference>
<accession>A0AB39C7C5</accession>
<organism evidence="4">
    <name type="scientific">Bacillus phage KoopaTroopa</name>
    <dbReference type="NCBI Taxonomy" id="3234046"/>
    <lineage>
        <taxon>Viruses</taxon>
        <taxon>Duplodnaviria</taxon>
        <taxon>Heunggongvirae</taxon>
        <taxon>Uroviricota</taxon>
        <taxon>Caudoviricetes</taxon>
    </lineage>
</organism>
<evidence type="ECO:0000259" key="3">
    <source>
        <dbReference type="PROSITE" id="PS50164"/>
    </source>
</evidence>
<keyword evidence="4" id="KW-0540">Nuclease</keyword>
<name>A0AB39C7C5_9CAUD</name>
<dbReference type="PANTHER" id="PTHR30562:SF1">
    <property type="entry name" value="UVRABC SYSTEM PROTEIN C"/>
    <property type="match status" value="1"/>
</dbReference>
<dbReference type="PROSITE" id="PS50164">
    <property type="entry name" value="GIY_YIG"/>
    <property type="match status" value="1"/>
</dbReference>
<dbReference type="SUPFAM" id="SSF82771">
    <property type="entry name" value="GIY-YIG endonuclease"/>
    <property type="match status" value="1"/>
</dbReference>
<dbReference type="GO" id="GO:0004519">
    <property type="term" value="F:endonuclease activity"/>
    <property type="evidence" value="ECO:0007669"/>
    <property type="project" value="UniProtKB-KW"/>
</dbReference>
<keyword evidence="2" id="KW-0460">Magnesium</keyword>
<feature type="domain" description="GIY-YIG" evidence="3">
    <location>
        <begin position="3"/>
        <end position="80"/>
    </location>
</feature>
<comment type="cofactor">
    <cofactor evidence="1">
        <name>Mg(2+)</name>
        <dbReference type="ChEBI" id="CHEBI:18420"/>
    </cofactor>
</comment>
<keyword evidence="4" id="KW-0378">Hydrolase</keyword>
<dbReference type="InterPro" id="IPR035901">
    <property type="entry name" value="GIY-YIG_endonuc_sf"/>
</dbReference>
<protein>
    <submittedName>
        <fullName evidence="4">GIY-YIG endonuclease</fullName>
    </submittedName>
</protein>
<evidence type="ECO:0000313" key="4">
    <source>
        <dbReference type="EMBL" id="XDJ02518.1"/>
    </source>
</evidence>
<evidence type="ECO:0000256" key="2">
    <source>
        <dbReference type="ARBA" id="ARBA00022842"/>
    </source>
</evidence>
<dbReference type="EMBL" id="PP965177">
    <property type="protein sequence ID" value="XDJ02518.1"/>
    <property type="molecule type" value="Genomic_DNA"/>
</dbReference>
<proteinExistence type="predicted"/>
<sequence length="182" mass="22284">MQSKFYVYRFLDKDDKTIYIGRTNNLKRRIENEHFSKYGHLPKECYDKCKTIEFMDFDSESEMKIWELYLINRYSPQYNIMENRNDDFTFNLEEHWTEYKNNDIMSKKEYKVYSFIVMHSDAGQWCIRIDIDTLADGIKIKNRETLMRILESLNRKSYIQLRQYGKSLTICHSLRDIKFPKE</sequence>
<dbReference type="SMART" id="SM00465">
    <property type="entry name" value="GIYc"/>
    <property type="match status" value="1"/>
</dbReference>
<dbReference type="GO" id="GO:0009380">
    <property type="term" value="C:excinuclease repair complex"/>
    <property type="evidence" value="ECO:0007669"/>
    <property type="project" value="TreeGrafter"/>
</dbReference>
<keyword evidence="4" id="KW-0255">Endonuclease</keyword>
<reference evidence="4" key="1">
    <citation type="submission" date="2024-06" db="EMBL/GenBank/DDBJ databases">
        <authorList>
            <person name="Lee H."/>
            <person name="Agrawal S."/>
        </authorList>
    </citation>
    <scope>NUCLEOTIDE SEQUENCE</scope>
</reference>